<feature type="transmembrane region" description="Helical" evidence="6">
    <location>
        <begin position="406"/>
        <end position="425"/>
    </location>
</feature>
<evidence type="ECO:0000256" key="5">
    <source>
        <dbReference type="ARBA" id="ARBA00023136"/>
    </source>
</evidence>
<evidence type="ECO:0000256" key="6">
    <source>
        <dbReference type="SAM" id="Phobius"/>
    </source>
</evidence>
<dbReference type="AlphaFoldDB" id="A0A7J4XVJ0"/>
<evidence type="ECO:0000256" key="3">
    <source>
        <dbReference type="ARBA" id="ARBA00022692"/>
    </source>
</evidence>
<feature type="transmembrane region" description="Helical" evidence="6">
    <location>
        <begin position="16"/>
        <end position="33"/>
    </location>
</feature>
<feature type="transmembrane region" description="Helical" evidence="6">
    <location>
        <begin position="379"/>
        <end position="400"/>
    </location>
</feature>
<keyword evidence="4 6" id="KW-1133">Transmembrane helix</keyword>
<evidence type="ECO:0000256" key="2">
    <source>
        <dbReference type="ARBA" id="ARBA00022475"/>
    </source>
</evidence>
<organism evidence="7 8">
    <name type="scientific">Bacteroides ovatus</name>
    <dbReference type="NCBI Taxonomy" id="28116"/>
    <lineage>
        <taxon>Bacteria</taxon>
        <taxon>Pseudomonadati</taxon>
        <taxon>Bacteroidota</taxon>
        <taxon>Bacteroidia</taxon>
        <taxon>Bacteroidales</taxon>
        <taxon>Bacteroidaceae</taxon>
        <taxon>Bacteroides</taxon>
    </lineage>
</organism>
<evidence type="ECO:0000256" key="4">
    <source>
        <dbReference type="ARBA" id="ARBA00022989"/>
    </source>
</evidence>
<protein>
    <submittedName>
        <fullName evidence="7">Oligosaccharide flippase family protein</fullName>
    </submittedName>
</protein>
<evidence type="ECO:0000313" key="8">
    <source>
        <dbReference type="Proteomes" id="UP000424805"/>
    </source>
</evidence>
<dbReference type="Proteomes" id="UP000424805">
    <property type="component" value="Unassembled WGS sequence"/>
</dbReference>
<dbReference type="Pfam" id="PF01943">
    <property type="entry name" value="Polysacc_synt"/>
    <property type="match status" value="1"/>
</dbReference>
<feature type="transmembrane region" description="Helical" evidence="6">
    <location>
        <begin position="468"/>
        <end position="487"/>
    </location>
</feature>
<feature type="transmembrane region" description="Helical" evidence="6">
    <location>
        <begin position="188"/>
        <end position="206"/>
    </location>
</feature>
<comment type="caution">
    <text evidence="7">The sequence shown here is derived from an EMBL/GenBank/DDBJ whole genome shotgun (WGS) entry which is preliminary data.</text>
</comment>
<evidence type="ECO:0000313" key="7">
    <source>
        <dbReference type="EMBL" id="KAA4625157.1"/>
    </source>
</evidence>
<keyword evidence="3 6" id="KW-0812">Transmembrane</keyword>
<dbReference type="EMBL" id="VWFP01000016">
    <property type="protein sequence ID" value="KAA4625157.1"/>
    <property type="molecule type" value="Genomic_DNA"/>
</dbReference>
<dbReference type="PANTHER" id="PTHR30250:SF26">
    <property type="entry name" value="PSMA PROTEIN"/>
    <property type="match status" value="1"/>
</dbReference>
<feature type="transmembrane region" description="Helical" evidence="6">
    <location>
        <begin position="45"/>
        <end position="64"/>
    </location>
</feature>
<feature type="transmembrane region" description="Helical" evidence="6">
    <location>
        <begin position="441"/>
        <end position="462"/>
    </location>
</feature>
<gene>
    <name evidence="7" type="ORF">F3B90_16270</name>
</gene>
<evidence type="ECO:0000256" key="1">
    <source>
        <dbReference type="ARBA" id="ARBA00004651"/>
    </source>
</evidence>
<keyword evidence="5 6" id="KW-0472">Membrane</keyword>
<reference evidence="7 8" key="1">
    <citation type="journal article" date="2019" name="Nat. Med.">
        <title>A library of human gut bacterial isolates paired with longitudinal multiomics data enables mechanistic microbiome research.</title>
        <authorList>
            <person name="Poyet M."/>
            <person name="Groussin M."/>
            <person name="Gibbons S.M."/>
            <person name="Avila-Pacheco J."/>
            <person name="Jiang X."/>
            <person name="Kearney S.M."/>
            <person name="Perrotta A.R."/>
            <person name="Berdy B."/>
            <person name="Zhao S."/>
            <person name="Lieberman T.D."/>
            <person name="Swanson P.K."/>
            <person name="Smith M."/>
            <person name="Roesemann S."/>
            <person name="Alexander J.E."/>
            <person name="Rich S.A."/>
            <person name="Livny J."/>
            <person name="Vlamakis H."/>
            <person name="Clish C."/>
            <person name="Bullock K."/>
            <person name="Deik A."/>
            <person name="Scott J."/>
            <person name="Pierce K.A."/>
            <person name="Xavier R.J."/>
            <person name="Alm E.J."/>
        </authorList>
    </citation>
    <scope>NUCLEOTIDE SEQUENCE [LARGE SCALE GENOMIC DNA]</scope>
    <source>
        <strain evidence="7 8">BIOML-A15</strain>
    </source>
</reference>
<feature type="transmembrane region" description="Helical" evidence="6">
    <location>
        <begin position="131"/>
        <end position="149"/>
    </location>
</feature>
<dbReference type="GO" id="GO:0005886">
    <property type="term" value="C:plasma membrane"/>
    <property type="evidence" value="ECO:0007669"/>
    <property type="project" value="UniProtKB-SubCell"/>
</dbReference>
<dbReference type="InterPro" id="IPR002797">
    <property type="entry name" value="Polysacc_synth"/>
</dbReference>
<feature type="transmembrane region" description="Helical" evidence="6">
    <location>
        <begin position="161"/>
        <end position="182"/>
    </location>
</feature>
<proteinExistence type="predicted"/>
<keyword evidence="2" id="KW-1003">Cell membrane</keyword>
<dbReference type="InterPro" id="IPR050833">
    <property type="entry name" value="Poly_Biosynth_Transport"/>
</dbReference>
<dbReference type="PANTHER" id="PTHR30250">
    <property type="entry name" value="PST FAMILY PREDICTED COLANIC ACID TRANSPORTER"/>
    <property type="match status" value="1"/>
</dbReference>
<name>A0A7J4XVJ0_BACOV</name>
<comment type="subcellular location">
    <subcellularLocation>
        <location evidence="1">Cell membrane</location>
        <topology evidence="1">Multi-pass membrane protein</topology>
    </subcellularLocation>
</comment>
<feature type="transmembrane region" description="Helical" evidence="6">
    <location>
        <begin position="352"/>
        <end position="372"/>
    </location>
</feature>
<accession>A0A7J4XVJ0</accession>
<feature type="transmembrane region" description="Helical" evidence="6">
    <location>
        <begin position="85"/>
        <end position="106"/>
    </location>
</feature>
<sequence>MSEQQANNKRIAKNTLFLYLRMIIMMGIALYTSRIVLDILGEVDYGLYNVVGGVVTMFTIINFAMSCATSRFITFELGKKDLKRLNIVFSTSVIIHFIIVFIILLLSETVGLWFLNTQMTIPAERMEAANWVFQFSVFSCMIMIISVPYNSLIMSYEKMSAYAYITILETILKLVIVYLLVIGNIDKLILYSILMFLVSLIIRITYQVYCTKKFREVRFKFVIDKHILKQMFSYAFWSLTGSSANLLATHGQNILLNIFFGPSVNAARGVAVQVQNAVQQFSNNFQQAMNPQINKSYARGNLEYMHTLINASSKYSFFLLFIISFPVFLEIKMVLSWWLVDTPDHTINFIRLMLIICIITSLGNPLSVAAGAHGKIRNFQLFVGGSMLLVVPVSYFTIKISPTPEYIFIAQIIICTLAQIVRLIIVKPMIHFSLTRYCKDVIYICTKVMVLSSIIPLTLYWIMKESVYSFFLVCTTSFFSTVIAIYFTGLTSGEKLFVQNKIKQLLNR</sequence>
<feature type="transmembrane region" description="Helical" evidence="6">
    <location>
        <begin position="315"/>
        <end position="340"/>
    </location>
</feature>